<feature type="region of interest" description="Disordered" evidence="1">
    <location>
        <begin position="1"/>
        <end position="23"/>
    </location>
</feature>
<comment type="caution">
    <text evidence="2">The sequence shown here is derived from an EMBL/GenBank/DDBJ whole genome shotgun (WGS) entry which is preliminary data.</text>
</comment>
<proteinExistence type="predicted"/>
<evidence type="ECO:0000256" key="1">
    <source>
        <dbReference type="SAM" id="MobiDB-lite"/>
    </source>
</evidence>
<protein>
    <recommendedName>
        <fullName evidence="4">Transporter</fullName>
    </recommendedName>
</protein>
<dbReference type="AlphaFoldDB" id="A0A2M8Z823"/>
<evidence type="ECO:0000313" key="3">
    <source>
        <dbReference type="Proteomes" id="UP000231092"/>
    </source>
</evidence>
<evidence type="ECO:0008006" key="4">
    <source>
        <dbReference type="Google" id="ProtNLM"/>
    </source>
</evidence>
<dbReference type="OrthoDB" id="2068061at2"/>
<dbReference type="EMBL" id="PGET01000001">
    <property type="protein sequence ID" value="PJJ29586.1"/>
    <property type="molecule type" value="Genomic_DNA"/>
</dbReference>
<evidence type="ECO:0000313" key="2">
    <source>
        <dbReference type="EMBL" id="PJJ29586.1"/>
    </source>
</evidence>
<sequence>MTNYPPPYGAPTSPPPRVPPRKPRNSYIIDCMFKYTYVWPELGDEFWYYPISVQYGAVLGYRWTGRTWTFFGFDPDLIDEVACVPVPTLY</sequence>
<gene>
    <name evidence="2" type="ORF">H171_3141</name>
</gene>
<dbReference type="Proteomes" id="UP000231092">
    <property type="component" value="Unassembled WGS sequence"/>
</dbReference>
<feature type="compositionally biased region" description="Pro residues" evidence="1">
    <location>
        <begin position="1"/>
        <end position="18"/>
    </location>
</feature>
<reference evidence="2 3" key="1">
    <citation type="submission" date="2017-11" db="EMBL/GenBank/DDBJ databases">
        <title>Understudied soil microbes with underappreciated capabilities: Untangling the Clostridium saccharolyticum group.</title>
        <authorList>
            <person name="Leschine S."/>
        </authorList>
    </citation>
    <scope>NUCLEOTIDE SEQUENCE [LARGE SCALE GENOMIC DNA]</scope>
    <source>
        <strain evidence="2 3">18A</strain>
    </source>
</reference>
<organism evidence="2 3">
    <name type="scientific">[Clostridium] celerecrescens 18A</name>
    <dbReference type="NCBI Taxonomy" id="1286362"/>
    <lineage>
        <taxon>Bacteria</taxon>
        <taxon>Bacillati</taxon>
        <taxon>Bacillota</taxon>
        <taxon>Clostridia</taxon>
        <taxon>Lachnospirales</taxon>
        <taxon>Lachnospiraceae</taxon>
        <taxon>Lacrimispora</taxon>
    </lineage>
</organism>
<accession>A0A2M8Z823</accession>
<name>A0A2M8Z823_9FIRM</name>
<dbReference type="RefSeq" id="WP_100305960.1">
    <property type="nucleotide sequence ID" value="NZ_PGET01000001.1"/>
</dbReference>